<evidence type="ECO:0000256" key="1">
    <source>
        <dbReference type="ARBA" id="ARBA00004651"/>
    </source>
</evidence>
<proteinExistence type="inferred from homology"/>
<evidence type="ECO:0000256" key="10">
    <source>
        <dbReference type="ARBA" id="ARBA00023136"/>
    </source>
</evidence>
<evidence type="ECO:0000256" key="11">
    <source>
        <dbReference type="ARBA" id="ARBA00023201"/>
    </source>
</evidence>
<keyword evidence="6" id="KW-0769">Symport</keyword>
<evidence type="ECO:0000256" key="7">
    <source>
        <dbReference type="ARBA" id="ARBA00022989"/>
    </source>
</evidence>
<evidence type="ECO:0000256" key="8">
    <source>
        <dbReference type="ARBA" id="ARBA00023053"/>
    </source>
</evidence>
<evidence type="ECO:0000313" key="13">
    <source>
        <dbReference type="EMBL" id="GAG20601.1"/>
    </source>
</evidence>
<dbReference type="Pfam" id="PF00474">
    <property type="entry name" value="SSF"/>
    <property type="match status" value="1"/>
</dbReference>
<evidence type="ECO:0000256" key="12">
    <source>
        <dbReference type="SAM" id="Phobius"/>
    </source>
</evidence>
<comment type="similarity">
    <text evidence="2">Belongs to the sodium:solute symporter (SSF) (TC 2.A.21) family.</text>
</comment>
<dbReference type="InterPro" id="IPR038377">
    <property type="entry name" value="Na/Glc_symporter_sf"/>
</dbReference>
<keyword evidence="7 12" id="KW-1133">Transmembrane helix</keyword>
<keyword evidence="8" id="KW-0915">Sodium</keyword>
<feature type="transmembrane region" description="Helical" evidence="12">
    <location>
        <begin position="162"/>
        <end position="186"/>
    </location>
</feature>
<name>X0X6J9_9ZZZZ</name>
<feature type="transmembrane region" description="Helical" evidence="12">
    <location>
        <begin position="80"/>
        <end position="103"/>
    </location>
</feature>
<dbReference type="PROSITE" id="PS50283">
    <property type="entry name" value="NA_SOLUT_SYMP_3"/>
    <property type="match status" value="1"/>
</dbReference>
<dbReference type="InterPro" id="IPR050277">
    <property type="entry name" value="Sodium:Solute_Symporter"/>
</dbReference>
<reference evidence="13" key="1">
    <citation type="journal article" date="2014" name="Front. Microbiol.">
        <title>High frequency of phylogenetically diverse reductive dehalogenase-homologous genes in deep subseafloor sedimentary metagenomes.</title>
        <authorList>
            <person name="Kawai M."/>
            <person name="Futagami T."/>
            <person name="Toyoda A."/>
            <person name="Takaki Y."/>
            <person name="Nishi S."/>
            <person name="Hori S."/>
            <person name="Arai W."/>
            <person name="Tsubouchi T."/>
            <person name="Morono Y."/>
            <person name="Uchiyama I."/>
            <person name="Ito T."/>
            <person name="Fujiyama A."/>
            <person name="Inagaki F."/>
            <person name="Takami H."/>
        </authorList>
    </citation>
    <scope>NUCLEOTIDE SEQUENCE</scope>
    <source>
        <strain evidence="13">Expedition CK06-06</strain>
    </source>
</reference>
<dbReference type="EMBL" id="BARS01034292">
    <property type="protein sequence ID" value="GAG20601.1"/>
    <property type="molecule type" value="Genomic_DNA"/>
</dbReference>
<evidence type="ECO:0000256" key="2">
    <source>
        <dbReference type="ARBA" id="ARBA00006434"/>
    </source>
</evidence>
<evidence type="ECO:0000256" key="4">
    <source>
        <dbReference type="ARBA" id="ARBA00022475"/>
    </source>
</evidence>
<dbReference type="AlphaFoldDB" id="X0X6J9"/>
<organism evidence="13">
    <name type="scientific">marine sediment metagenome</name>
    <dbReference type="NCBI Taxonomy" id="412755"/>
    <lineage>
        <taxon>unclassified sequences</taxon>
        <taxon>metagenomes</taxon>
        <taxon>ecological metagenomes</taxon>
    </lineage>
</organism>
<evidence type="ECO:0000256" key="6">
    <source>
        <dbReference type="ARBA" id="ARBA00022847"/>
    </source>
</evidence>
<dbReference type="Gene3D" id="1.20.1730.10">
    <property type="entry name" value="Sodium/glucose cotransporter"/>
    <property type="match status" value="1"/>
</dbReference>
<keyword evidence="9" id="KW-0406">Ion transport</keyword>
<dbReference type="GO" id="GO:0015293">
    <property type="term" value="F:symporter activity"/>
    <property type="evidence" value="ECO:0007669"/>
    <property type="project" value="UniProtKB-KW"/>
</dbReference>
<dbReference type="GO" id="GO:0005886">
    <property type="term" value="C:plasma membrane"/>
    <property type="evidence" value="ECO:0007669"/>
    <property type="project" value="UniProtKB-SubCell"/>
</dbReference>
<protein>
    <submittedName>
        <fullName evidence="13">Uncharacterized protein</fullName>
    </submittedName>
</protein>
<evidence type="ECO:0000256" key="9">
    <source>
        <dbReference type="ARBA" id="ARBA00023065"/>
    </source>
</evidence>
<dbReference type="InterPro" id="IPR001734">
    <property type="entry name" value="Na/solute_symporter"/>
</dbReference>
<keyword evidence="4" id="KW-1003">Cell membrane</keyword>
<keyword evidence="10 12" id="KW-0472">Membrane</keyword>
<feature type="non-terminal residue" evidence="13">
    <location>
        <position position="1"/>
    </location>
</feature>
<comment type="subcellular location">
    <subcellularLocation>
        <location evidence="1">Cell membrane</location>
        <topology evidence="1">Multi-pass membrane protein</topology>
    </subcellularLocation>
</comment>
<keyword evidence="3" id="KW-0813">Transport</keyword>
<evidence type="ECO:0000256" key="5">
    <source>
        <dbReference type="ARBA" id="ARBA00022692"/>
    </source>
</evidence>
<sequence>LYVAAQFAAAGKAFGASFVGTRFCDPWFTVHLSTMNPDWQDMTITGAYGGGVLLGAAIVLVYTVVGGFRAVCWTDFLQGLLMVGTLVVFPVYLLATEGGFAFINEQLSSVDPALMSLAPDKAGFALVGFLLGSGALGINFGYPGQPHVLIRFLALKSRKEAIMGGVIAIIWGAMVYWGAVTVGLMARAMVAKGVDWTTAVGNFDGEQSLVLAARYMLPGVMSGLVLAAVLAAICSTADSQLVVAASAIANDIYARLFARR</sequence>
<feature type="transmembrane region" description="Helical" evidence="12">
    <location>
        <begin position="123"/>
        <end position="142"/>
    </location>
</feature>
<dbReference type="GO" id="GO:0006814">
    <property type="term" value="P:sodium ion transport"/>
    <property type="evidence" value="ECO:0007669"/>
    <property type="project" value="UniProtKB-KW"/>
</dbReference>
<accession>X0X6J9</accession>
<feature type="transmembrane region" description="Helical" evidence="12">
    <location>
        <begin position="215"/>
        <end position="234"/>
    </location>
</feature>
<evidence type="ECO:0000256" key="3">
    <source>
        <dbReference type="ARBA" id="ARBA00022448"/>
    </source>
</evidence>
<gene>
    <name evidence="13" type="ORF">S01H1_52996</name>
</gene>
<dbReference type="PANTHER" id="PTHR48086">
    <property type="entry name" value="SODIUM/PROLINE SYMPORTER-RELATED"/>
    <property type="match status" value="1"/>
</dbReference>
<feature type="transmembrane region" description="Helical" evidence="12">
    <location>
        <begin position="47"/>
        <end position="68"/>
    </location>
</feature>
<dbReference type="PANTHER" id="PTHR48086:SF3">
    <property type="entry name" value="SODIUM_PROLINE SYMPORTER"/>
    <property type="match status" value="1"/>
</dbReference>
<keyword evidence="11" id="KW-0739">Sodium transport</keyword>
<feature type="non-terminal residue" evidence="13">
    <location>
        <position position="260"/>
    </location>
</feature>
<comment type="caution">
    <text evidence="13">The sequence shown here is derived from an EMBL/GenBank/DDBJ whole genome shotgun (WGS) entry which is preliminary data.</text>
</comment>
<keyword evidence="5 12" id="KW-0812">Transmembrane</keyword>